<proteinExistence type="predicted"/>
<keyword evidence="4 9" id="KW-0067">ATP-binding</keyword>
<dbReference type="InterPro" id="IPR003439">
    <property type="entry name" value="ABC_transporter-like_ATP-bd"/>
</dbReference>
<dbReference type="KEGG" id="eaj:Q3M24_13940"/>
<evidence type="ECO:0000256" key="5">
    <source>
        <dbReference type="ARBA" id="ARBA00022989"/>
    </source>
</evidence>
<evidence type="ECO:0000256" key="3">
    <source>
        <dbReference type="ARBA" id="ARBA00022741"/>
    </source>
</evidence>
<dbReference type="InterPro" id="IPR027417">
    <property type="entry name" value="P-loop_NTPase"/>
</dbReference>
<evidence type="ECO:0000256" key="1">
    <source>
        <dbReference type="ARBA" id="ARBA00004651"/>
    </source>
</evidence>
<comment type="subcellular location">
    <subcellularLocation>
        <location evidence="1">Cell membrane</location>
        <topology evidence="1">Multi-pass membrane protein</topology>
    </subcellularLocation>
</comment>
<evidence type="ECO:0000313" key="9">
    <source>
        <dbReference type="EMBL" id="XCN71412.1"/>
    </source>
</evidence>
<dbReference type="InterPro" id="IPR017871">
    <property type="entry name" value="ABC_transporter-like_CS"/>
</dbReference>
<dbReference type="InterPro" id="IPR003593">
    <property type="entry name" value="AAA+_ATPase"/>
</dbReference>
<feature type="domain" description="ABC transporter" evidence="8">
    <location>
        <begin position="520"/>
        <end position="727"/>
    </location>
</feature>
<dbReference type="GO" id="GO:0005886">
    <property type="term" value="C:plasma membrane"/>
    <property type="evidence" value="ECO:0007669"/>
    <property type="project" value="UniProtKB-SubCell"/>
</dbReference>
<sequence length="728" mass="79985">MIATASSLPAEVIWPLTALHEALPLLAGKSSLLSRGAGKGAQVTPLTEEVDTPEFLAAWLENTAQQLGLEAVATETNYAELDTMLAQVGPALIPLPKELDKPASFVLLLSGGRKTLRLLKHDGGDRLPVDRLRDILTKELEAPLLPTLDALLEQVDIREEQQGRVRKSLLREYLAPERVGSCWMLRLPPSASFIHQLRRVGFSRKLGGLVSLTLLGRLLILLASFLIGKTIIQGSIESSDFQLWSLLLLTIIPVQLAGMQIKDRLSLHFGVLLRSRLLHGILQLRPEEVQHKGSGYFVGTVQEIEQLEAMGMSTAFLSVTSLLEIVLATGVLMLGAGGLLHGLLLLGWTGAILLLGRVYYQRMRDWLVHSRAMTCDLVERMVGHRTRLAQERPEELHALEDQLLSHYAVLSERLDSMEVLLKGAAGRRGWLPVSLLGTTALFFNGTTGVDMLAVSLGGTLLAALALDQLVYSIYQFLKTLMSWEQVYPLYQAASRERVRKMPQFVSPLVLQRNRELYPVIQAEKLSFSYASSREGTGRAKGAQRLLDQCDLTVRTGEHVLLEGASGCGKSTLAALLSGLQQPDSGSLRVLGFSSASLGEEAWRKRVVIAPQFHQNYILTETLAFNLLMGRGWPPSAHDLQEAEEICRELGLGELLQAMPSGLQQMVGEGGWRLSHGERSRLFIARTLLQQADVIILDESFAALDPETLNTALTCVLGRARSLLLIAHP</sequence>
<gene>
    <name evidence="9" type="ORF">Q3M24_13940</name>
</gene>
<keyword evidence="5 7" id="KW-1133">Transmembrane helix</keyword>
<accession>A0AAU8LQN5</accession>
<keyword evidence="3" id="KW-0547">Nucleotide-binding</keyword>
<organism evidence="9">
    <name type="scientific">Candidatus Electrothrix aestuarii</name>
    <dbReference type="NCBI Taxonomy" id="3062594"/>
    <lineage>
        <taxon>Bacteria</taxon>
        <taxon>Pseudomonadati</taxon>
        <taxon>Thermodesulfobacteriota</taxon>
        <taxon>Desulfobulbia</taxon>
        <taxon>Desulfobulbales</taxon>
        <taxon>Desulfobulbaceae</taxon>
        <taxon>Candidatus Electrothrix</taxon>
    </lineage>
</organism>
<evidence type="ECO:0000256" key="4">
    <source>
        <dbReference type="ARBA" id="ARBA00022840"/>
    </source>
</evidence>
<dbReference type="GO" id="GO:0034040">
    <property type="term" value="F:ATPase-coupled lipid transmembrane transporter activity"/>
    <property type="evidence" value="ECO:0007669"/>
    <property type="project" value="TreeGrafter"/>
</dbReference>
<dbReference type="EMBL" id="CP159373">
    <property type="protein sequence ID" value="XCN71412.1"/>
    <property type="molecule type" value="Genomic_DNA"/>
</dbReference>
<feature type="transmembrane region" description="Helical" evidence="7">
    <location>
        <begin position="206"/>
        <end position="229"/>
    </location>
</feature>
<evidence type="ECO:0000256" key="2">
    <source>
        <dbReference type="ARBA" id="ARBA00022692"/>
    </source>
</evidence>
<feature type="transmembrane region" description="Helical" evidence="7">
    <location>
        <begin position="241"/>
        <end position="259"/>
    </location>
</feature>
<feature type="transmembrane region" description="Helical" evidence="7">
    <location>
        <begin position="340"/>
        <end position="360"/>
    </location>
</feature>
<dbReference type="PROSITE" id="PS50893">
    <property type="entry name" value="ABC_TRANSPORTER_2"/>
    <property type="match status" value="1"/>
</dbReference>
<dbReference type="InterPro" id="IPR039421">
    <property type="entry name" value="Type_1_exporter"/>
</dbReference>
<dbReference type="PANTHER" id="PTHR24221:SF654">
    <property type="entry name" value="ATP-BINDING CASSETTE SUB-FAMILY B MEMBER 6"/>
    <property type="match status" value="1"/>
</dbReference>
<dbReference type="Pfam" id="PF00005">
    <property type="entry name" value="ABC_tran"/>
    <property type="match status" value="1"/>
</dbReference>
<evidence type="ECO:0000256" key="7">
    <source>
        <dbReference type="SAM" id="Phobius"/>
    </source>
</evidence>
<dbReference type="SMART" id="SM00382">
    <property type="entry name" value="AAA"/>
    <property type="match status" value="1"/>
</dbReference>
<dbReference type="Gene3D" id="3.40.50.300">
    <property type="entry name" value="P-loop containing nucleotide triphosphate hydrolases"/>
    <property type="match status" value="1"/>
</dbReference>
<dbReference type="InterPro" id="IPR036640">
    <property type="entry name" value="ABC1_TM_sf"/>
</dbReference>
<dbReference type="Gene3D" id="1.20.1560.10">
    <property type="entry name" value="ABC transporter type 1, transmembrane domain"/>
    <property type="match status" value="1"/>
</dbReference>
<dbReference type="AlphaFoldDB" id="A0AAU8LQN5"/>
<dbReference type="GO" id="GO:0005524">
    <property type="term" value="F:ATP binding"/>
    <property type="evidence" value="ECO:0007669"/>
    <property type="project" value="UniProtKB-KW"/>
</dbReference>
<dbReference type="GO" id="GO:0016887">
    <property type="term" value="F:ATP hydrolysis activity"/>
    <property type="evidence" value="ECO:0007669"/>
    <property type="project" value="InterPro"/>
</dbReference>
<keyword evidence="2 7" id="KW-0812">Transmembrane</keyword>
<reference evidence="9" key="2">
    <citation type="submission" date="2024-06" db="EMBL/GenBank/DDBJ databases">
        <authorList>
            <person name="Plum-Jensen L.E."/>
            <person name="Schramm A."/>
            <person name="Marshall I.P.G."/>
        </authorList>
    </citation>
    <scope>NUCLEOTIDE SEQUENCE</scope>
    <source>
        <strain evidence="9">Rat1</strain>
    </source>
</reference>
<keyword evidence="6 7" id="KW-0472">Membrane</keyword>
<protein>
    <submittedName>
        <fullName evidence="9">ABC transporter ATP-binding protein</fullName>
    </submittedName>
</protein>
<evidence type="ECO:0000259" key="8">
    <source>
        <dbReference type="PROSITE" id="PS50893"/>
    </source>
</evidence>
<dbReference type="PANTHER" id="PTHR24221">
    <property type="entry name" value="ATP-BINDING CASSETTE SUB-FAMILY B"/>
    <property type="match status" value="1"/>
</dbReference>
<feature type="transmembrane region" description="Helical" evidence="7">
    <location>
        <begin position="452"/>
        <end position="474"/>
    </location>
</feature>
<name>A0AAU8LQN5_9BACT</name>
<dbReference type="SUPFAM" id="SSF90123">
    <property type="entry name" value="ABC transporter transmembrane region"/>
    <property type="match status" value="1"/>
</dbReference>
<dbReference type="SUPFAM" id="SSF52540">
    <property type="entry name" value="P-loop containing nucleoside triphosphate hydrolases"/>
    <property type="match status" value="1"/>
</dbReference>
<dbReference type="PROSITE" id="PS00211">
    <property type="entry name" value="ABC_TRANSPORTER_1"/>
    <property type="match status" value="1"/>
</dbReference>
<evidence type="ECO:0000256" key="6">
    <source>
        <dbReference type="ARBA" id="ARBA00023136"/>
    </source>
</evidence>
<reference evidence="9" key="1">
    <citation type="journal article" date="2024" name="Syst. Appl. Microbiol.">
        <title>First single-strain enrichments of Electrothrix cable bacteria, description of E. aestuarii sp. nov. and E. rattekaaiensis sp. nov., and proposal of a cable bacteria taxonomy following the rules of the SeqCode.</title>
        <authorList>
            <person name="Plum-Jensen L.E."/>
            <person name="Schramm A."/>
            <person name="Marshall I.P.G."/>
        </authorList>
    </citation>
    <scope>NUCLEOTIDE SEQUENCE</scope>
    <source>
        <strain evidence="9">Rat1</strain>
    </source>
</reference>